<feature type="signal peptide" evidence="2">
    <location>
        <begin position="1"/>
        <end position="23"/>
    </location>
</feature>
<keyword evidence="2" id="KW-0732">Signal</keyword>
<evidence type="ECO:0000313" key="5">
    <source>
        <dbReference type="Proteomes" id="UP000476411"/>
    </source>
</evidence>
<dbReference type="InterPro" id="IPR011042">
    <property type="entry name" value="6-blade_b-propeller_TolB-like"/>
</dbReference>
<dbReference type="KEGG" id="chih:GWR21_27630"/>
<dbReference type="InterPro" id="IPR013658">
    <property type="entry name" value="SGL"/>
</dbReference>
<evidence type="ECO:0000313" key="4">
    <source>
        <dbReference type="EMBL" id="QHS63220.1"/>
    </source>
</evidence>
<dbReference type="GO" id="GO:0016787">
    <property type="term" value="F:hydrolase activity"/>
    <property type="evidence" value="ECO:0007669"/>
    <property type="project" value="UniProtKB-KW"/>
</dbReference>
<keyword evidence="1" id="KW-0378">Hydrolase</keyword>
<keyword evidence="5" id="KW-1185">Reference proteome</keyword>
<dbReference type="RefSeq" id="WP_162334943.1">
    <property type="nucleotide sequence ID" value="NZ_CP048113.1"/>
</dbReference>
<dbReference type="InterPro" id="IPR051262">
    <property type="entry name" value="SMP-30/CGR1_Lactonase"/>
</dbReference>
<reference evidence="4 5" key="1">
    <citation type="submission" date="2020-01" db="EMBL/GenBank/DDBJ databases">
        <title>Complete genome sequence of Chitinophaga sp. H33E-04 isolated from quinoa roots.</title>
        <authorList>
            <person name="Weon H.-Y."/>
            <person name="Lee S.A."/>
        </authorList>
    </citation>
    <scope>NUCLEOTIDE SEQUENCE [LARGE SCALE GENOMIC DNA]</scope>
    <source>
        <strain evidence="4 5">H33E-04</strain>
    </source>
</reference>
<dbReference type="Proteomes" id="UP000476411">
    <property type="component" value="Chromosome"/>
</dbReference>
<feature type="chain" id="PRO_5025593739" evidence="2">
    <location>
        <begin position="24"/>
        <end position="302"/>
    </location>
</feature>
<dbReference type="PANTHER" id="PTHR47572:SF4">
    <property type="entry name" value="LACTONASE DRP35"/>
    <property type="match status" value="1"/>
</dbReference>
<dbReference type="EMBL" id="CP048113">
    <property type="protein sequence ID" value="QHS63220.1"/>
    <property type="molecule type" value="Genomic_DNA"/>
</dbReference>
<gene>
    <name evidence="4" type="ORF">GWR21_27630</name>
</gene>
<dbReference type="PANTHER" id="PTHR47572">
    <property type="entry name" value="LIPOPROTEIN-RELATED"/>
    <property type="match status" value="1"/>
</dbReference>
<feature type="domain" description="SMP-30/Gluconolactonase/LRE-like region" evidence="3">
    <location>
        <begin position="47"/>
        <end position="288"/>
    </location>
</feature>
<proteinExistence type="predicted"/>
<dbReference type="Pfam" id="PF08450">
    <property type="entry name" value="SGL"/>
    <property type="match status" value="1"/>
</dbReference>
<evidence type="ECO:0000259" key="3">
    <source>
        <dbReference type="Pfam" id="PF08450"/>
    </source>
</evidence>
<dbReference type="SUPFAM" id="SSF63829">
    <property type="entry name" value="Calcium-dependent phosphotriesterase"/>
    <property type="match status" value="1"/>
</dbReference>
<dbReference type="Gene3D" id="2.120.10.30">
    <property type="entry name" value="TolB, C-terminal domain"/>
    <property type="match status" value="1"/>
</dbReference>
<accession>A0A6B9ZLB6</accession>
<sequence>MSRIHVIVLINFIAAATGVSVSAQQTNLPAVVAPGAELKKVSGTFAFSEGPAVNKRGDIYFTDQPNDKIWKYDRAGHLSLFMDKTGRSNGLYFDRQGNLIACADEKNELWSIGPGKKVTVLLSEYEGKHLNGPNDLWIDPKGGIYFTDPYYQRDYWERKQPEIPGQKVYYLPKGASRPVIVEDSVVKPNGIVGTPDGKYLYVADIQANKTYRYAIGADGRLTDRQEFVPQGSDGMTLDNEGNLYITGRGVTVYDQTGKKLGNIPVSANWTGNVCFGGKKRNMLFITASEAVYTLQMRVKGVE</sequence>
<evidence type="ECO:0000256" key="1">
    <source>
        <dbReference type="ARBA" id="ARBA00022801"/>
    </source>
</evidence>
<dbReference type="AlphaFoldDB" id="A0A6B9ZLB6"/>
<protein>
    <submittedName>
        <fullName evidence="4">SMP-30/gluconolactonase/LRE family protein</fullName>
    </submittedName>
</protein>
<name>A0A6B9ZLB6_9BACT</name>
<organism evidence="4 5">
    <name type="scientific">Chitinophaga agri</name>
    <dbReference type="NCBI Taxonomy" id="2703787"/>
    <lineage>
        <taxon>Bacteria</taxon>
        <taxon>Pseudomonadati</taxon>
        <taxon>Bacteroidota</taxon>
        <taxon>Chitinophagia</taxon>
        <taxon>Chitinophagales</taxon>
        <taxon>Chitinophagaceae</taxon>
        <taxon>Chitinophaga</taxon>
    </lineage>
</organism>
<evidence type="ECO:0000256" key="2">
    <source>
        <dbReference type="SAM" id="SignalP"/>
    </source>
</evidence>